<dbReference type="EMBL" id="CATQJL010000223">
    <property type="protein sequence ID" value="CAJ0599643.1"/>
    <property type="molecule type" value="Genomic_DNA"/>
</dbReference>
<dbReference type="InterPro" id="IPR036767">
    <property type="entry name" value="ApaG_sf"/>
</dbReference>
<evidence type="ECO:0000256" key="5">
    <source>
        <dbReference type="ARBA" id="ARBA00046387"/>
    </source>
</evidence>
<reference evidence="8" key="1">
    <citation type="submission" date="2023-07" db="EMBL/GenBank/DDBJ databases">
        <authorList>
            <consortium name="CYATHOMIX"/>
        </authorList>
    </citation>
    <scope>NUCLEOTIDE SEQUENCE</scope>
    <source>
        <strain evidence="8">N/A</strain>
    </source>
</reference>
<gene>
    <name evidence="8" type="ORF">CYNAS_LOCUS11626</name>
</gene>
<dbReference type="PANTHER" id="PTHR14289:SF16">
    <property type="entry name" value="POLYMERASE DELTA-INTERACTING PROTEIN 2"/>
    <property type="match status" value="1"/>
</dbReference>
<dbReference type="GO" id="GO:0032259">
    <property type="term" value="P:methylation"/>
    <property type="evidence" value="ECO:0007669"/>
    <property type="project" value="UniProtKB-KW"/>
</dbReference>
<comment type="similarity">
    <text evidence="6">Belongs to the class I-like SAM-binding methyltransferase superfamily. MenG/UbiE family.</text>
</comment>
<keyword evidence="4 6" id="KW-0949">S-adenosyl-L-methionine</keyword>
<dbReference type="HAMAP" id="MF_01813">
    <property type="entry name" value="MenG_UbiE_methyltr"/>
    <property type="match status" value="1"/>
</dbReference>
<comment type="catalytic activity">
    <reaction evidence="6">
        <text>a 2-methoxy-6-(all-trans-polyprenyl)benzene-1,4-diol + S-adenosyl-L-methionine = a 5-methoxy-2-methyl-3-(all-trans-polyprenyl)benzene-1,4-diol + S-adenosyl-L-homocysteine + H(+)</text>
        <dbReference type="Rhea" id="RHEA:28286"/>
        <dbReference type="Rhea" id="RHEA-COMP:10858"/>
        <dbReference type="Rhea" id="RHEA-COMP:10859"/>
        <dbReference type="ChEBI" id="CHEBI:15378"/>
        <dbReference type="ChEBI" id="CHEBI:57856"/>
        <dbReference type="ChEBI" id="CHEBI:59789"/>
        <dbReference type="ChEBI" id="CHEBI:84166"/>
        <dbReference type="ChEBI" id="CHEBI:84167"/>
        <dbReference type="EC" id="2.1.1.201"/>
    </reaction>
</comment>
<dbReference type="SMART" id="SM00992">
    <property type="entry name" value="YccV-like"/>
    <property type="match status" value="1"/>
</dbReference>
<comment type="subcellular location">
    <subcellularLocation>
        <location evidence="6">Mitochondrion inner membrane</location>
        <topology evidence="6">Peripheral membrane protein</topology>
        <orientation evidence="6">Matrix side</orientation>
    </subcellularLocation>
</comment>
<evidence type="ECO:0000256" key="3">
    <source>
        <dbReference type="ARBA" id="ARBA00022688"/>
    </source>
</evidence>
<feature type="binding site" evidence="6">
    <location>
        <position position="100"/>
    </location>
    <ligand>
        <name>S-adenosyl-L-methionine</name>
        <dbReference type="ChEBI" id="CHEBI:59789"/>
    </ligand>
</feature>
<evidence type="ECO:0000256" key="6">
    <source>
        <dbReference type="HAMAP-Rule" id="MF_03191"/>
    </source>
</evidence>
<dbReference type="CDD" id="cd02440">
    <property type="entry name" value="AdoMet_MTases"/>
    <property type="match status" value="1"/>
</dbReference>
<comment type="pathway">
    <text evidence="6">Cofactor biosynthesis; ubiquinone biosynthesis.</text>
</comment>
<dbReference type="Pfam" id="PF01209">
    <property type="entry name" value="Ubie_methyltran"/>
    <property type="match status" value="1"/>
</dbReference>
<comment type="function">
    <text evidence="6">Methyltransferase required for the conversion of 2-polyprenyl-6-methoxy-1,4-benzoquinol (DDMQH2) to 2-polyprenyl-3-methyl-6-methoxy-1,4-benzoquinol (DMQH2).</text>
</comment>
<dbReference type="InterPro" id="IPR029063">
    <property type="entry name" value="SAM-dependent_MTases_sf"/>
</dbReference>
<dbReference type="Pfam" id="PF04379">
    <property type="entry name" value="DUF525"/>
    <property type="match status" value="1"/>
</dbReference>
<dbReference type="Proteomes" id="UP001176961">
    <property type="component" value="Unassembled WGS sequence"/>
</dbReference>
<evidence type="ECO:0000256" key="1">
    <source>
        <dbReference type="ARBA" id="ARBA00022603"/>
    </source>
</evidence>
<evidence type="ECO:0000313" key="8">
    <source>
        <dbReference type="EMBL" id="CAJ0599643.1"/>
    </source>
</evidence>
<feature type="binding site" evidence="6">
    <location>
        <position position="121"/>
    </location>
    <ligand>
        <name>S-adenosyl-L-methionine</name>
        <dbReference type="ChEBI" id="CHEBI:59789"/>
    </ligand>
</feature>
<dbReference type="NCBIfam" id="TIGR01934">
    <property type="entry name" value="MenG_MenH_UbiE"/>
    <property type="match status" value="1"/>
</dbReference>
<feature type="binding site" evidence="6">
    <location>
        <position position="168"/>
    </location>
    <ligand>
        <name>S-adenosyl-L-methionine</name>
        <dbReference type="ChEBI" id="CHEBI:59789"/>
    </ligand>
</feature>
<dbReference type="AlphaFoldDB" id="A0AA36M6C7"/>
<dbReference type="SUPFAM" id="SSF53335">
    <property type="entry name" value="S-adenosyl-L-methionine-dependent methyltransferases"/>
    <property type="match status" value="1"/>
</dbReference>
<dbReference type="InterPro" id="IPR023576">
    <property type="entry name" value="UbiE/COQ5_MeTrFase_CS"/>
</dbReference>
<dbReference type="InterPro" id="IPR011722">
    <property type="entry name" value="Hemimethylated_DNA-bd_dom"/>
</dbReference>
<dbReference type="PROSITE" id="PS01184">
    <property type="entry name" value="UBIE_2"/>
    <property type="match status" value="1"/>
</dbReference>
<dbReference type="SUPFAM" id="SSF110069">
    <property type="entry name" value="ApaG-like"/>
    <property type="match status" value="1"/>
</dbReference>
<comment type="subunit">
    <text evidence="5">Component of a multi-subunit COQ enzyme complex, composed of at least COQ3, COQ4, COQ5, COQ6, COQ7 and COQ9. Interacts with PYURF; the interaction is direct, stabilizes COQ5 protein and associates PYURF with COQ enzyme complex.</text>
</comment>
<dbReference type="NCBIfam" id="NF001244">
    <property type="entry name" value="PRK00216.1-5"/>
    <property type="match status" value="1"/>
</dbReference>
<dbReference type="InterPro" id="IPR007474">
    <property type="entry name" value="ApaG_domain"/>
</dbReference>
<dbReference type="FunFam" id="3.40.50.150:FF:000064">
    <property type="entry name" value="2-methoxy-6-polyprenyl-1,4-benzoquinol methylase, mitochondrial"/>
    <property type="match status" value="1"/>
</dbReference>
<proteinExistence type="inferred from homology"/>
<keyword evidence="2 6" id="KW-0808">Transferase</keyword>
<sequence length="621" mass="70423">MKSVSLLATVSRNYLRPLAPGRCNIRAAQFRPATTHFGNEQVEEAEKEKRVHHVFANVANKYDMMNDAMSLGIHRLWKDYYVSGLPIGPTTKIVDVAGGTGDIAFRLQRRLGTGGKVTIVDINQNMLDVGQERARKERNVVTSKLEWVCANAEKLPFDDNSFDLYTISFGIRNCTHVDQVVAEAFRVLKPGGHLAVLEFSAINPILRPLYDAYSFNVIPVMGKVLAGDYDSYKYLVESIRKFPCQEDFAAMIRLAGFDMVSYENLSCGICAIHKGMKPLKAAKQAHFMAAAPPVRILFAIPRRMLSLSSNRHVRFRSSNPAHSIKAIGRFVDPIENDVMYDPGQLFIHKTFAYKGVVVCAFKCRFQEKKNNSSDRSVSQGRYYQVLIDRGDWGHMGFPVDLTSYLMDGTTRGEKLLTLINGMDCVSHYDILPFTTSERDPLDHDLFHRIFDVTDEGKEFKITMKANLFENYMASQRSWLAPRDVYREVTENIEVTVTTFYLGSSMVNGQLRHMWRYVIRLENRTPQDAVILRERSLKVYSLNNMNQAHGHGVIGKQPELNTQSPAFQFSSTVELAHSKGGHMWGRFRMERENGQTFDVAIPTVVLESFDEKSTGNMEKTAE</sequence>
<keyword evidence="6" id="KW-0472">Membrane</keyword>
<dbReference type="GO" id="GO:0042645">
    <property type="term" value="C:mitochondrial nucleoid"/>
    <property type="evidence" value="ECO:0007669"/>
    <property type="project" value="TreeGrafter"/>
</dbReference>
<organism evidence="8 9">
    <name type="scientific">Cylicocyclus nassatus</name>
    <name type="common">Nematode worm</name>
    <dbReference type="NCBI Taxonomy" id="53992"/>
    <lineage>
        <taxon>Eukaryota</taxon>
        <taxon>Metazoa</taxon>
        <taxon>Ecdysozoa</taxon>
        <taxon>Nematoda</taxon>
        <taxon>Chromadorea</taxon>
        <taxon>Rhabditida</taxon>
        <taxon>Rhabditina</taxon>
        <taxon>Rhabditomorpha</taxon>
        <taxon>Strongyloidea</taxon>
        <taxon>Strongylidae</taxon>
        <taxon>Cylicocyclus</taxon>
    </lineage>
</organism>
<accession>A0AA36M6C7</accession>
<dbReference type="GO" id="GO:0031314">
    <property type="term" value="C:extrinsic component of mitochondrial inner membrane"/>
    <property type="evidence" value="ECO:0007669"/>
    <property type="project" value="UniProtKB-UniRule"/>
</dbReference>
<dbReference type="GO" id="GO:0003677">
    <property type="term" value="F:DNA binding"/>
    <property type="evidence" value="ECO:0007669"/>
    <property type="project" value="InterPro"/>
</dbReference>
<keyword evidence="6" id="KW-0999">Mitochondrion inner membrane</keyword>
<evidence type="ECO:0000259" key="7">
    <source>
        <dbReference type="PROSITE" id="PS51087"/>
    </source>
</evidence>
<dbReference type="Gene3D" id="2.60.40.1470">
    <property type="entry name" value="ApaG domain"/>
    <property type="match status" value="1"/>
</dbReference>
<feature type="domain" description="ApaG" evidence="7">
    <location>
        <begin position="486"/>
        <end position="612"/>
    </location>
</feature>
<evidence type="ECO:0000256" key="2">
    <source>
        <dbReference type="ARBA" id="ARBA00022679"/>
    </source>
</evidence>
<keyword evidence="3 6" id="KW-0831">Ubiquinone biosynthesis</keyword>
<protein>
    <recommendedName>
        <fullName evidence="6">2-methoxy-6-polyprenyl-1,4-benzoquinol methylase, mitochondrial</fullName>
        <ecNumber evidence="6">2.1.1.201</ecNumber>
    </recommendedName>
    <alternativeName>
        <fullName evidence="6">Ubiquinone biosynthesis methyltransferase COQ5</fullName>
    </alternativeName>
</protein>
<comment type="caution">
    <text evidence="8">The sequence shown here is derived from an EMBL/GenBank/DDBJ whole genome shotgun (WGS) entry which is preliminary data.</text>
</comment>
<evidence type="ECO:0000256" key="4">
    <source>
        <dbReference type="ARBA" id="ARBA00022691"/>
    </source>
</evidence>
<evidence type="ECO:0000313" key="9">
    <source>
        <dbReference type="Proteomes" id="UP001176961"/>
    </source>
</evidence>
<dbReference type="PROSITE" id="PS51087">
    <property type="entry name" value="APAG"/>
    <property type="match status" value="1"/>
</dbReference>
<dbReference type="PROSITE" id="PS51608">
    <property type="entry name" value="SAM_MT_UBIE"/>
    <property type="match status" value="1"/>
</dbReference>
<dbReference type="GO" id="GO:0070987">
    <property type="term" value="P:error-free translesion synthesis"/>
    <property type="evidence" value="ECO:0007669"/>
    <property type="project" value="TreeGrafter"/>
</dbReference>
<dbReference type="GO" id="GO:0008425">
    <property type="term" value="F:2-methoxy-6-polyprenyl-1,4-benzoquinol methyltransferase activity"/>
    <property type="evidence" value="ECO:0007669"/>
    <property type="project" value="UniProtKB-UniRule"/>
</dbReference>
<dbReference type="PANTHER" id="PTHR14289">
    <property type="entry name" value="F-BOX ONLY PROTEIN 3"/>
    <property type="match status" value="1"/>
</dbReference>
<dbReference type="InterPro" id="IPR004033">
    <property type="entry name" value="UbiE/COQ5_MeTrFase"/>
</dbReference>
<keyword evidence="1 6" id="KW-0489">Methyltransferase</keyword>
<dbReference type="PROSITE" id="PS01183">
    <property type="entry name" value="UBIE_1"/>
    <property type="match status" value="1"/>
</dbReference>
<keyword evidence="9" id="KW-1185">Reference proteome</keyword>
<name>A0AA36M6C7_CYLNA</name>
<dbReference type="Gene3D" id="3.40.50.150">
    <property type="entry name" value="Vaccinia Virus protein VP39"/>
    <property type="match status" value="1"/>
</dbReference>
<keyword evidence="6" id="KW-0496">Mitochondrion</keyword>
<dbReference type="EC" id="2.1.1.201" evidence="6"/>
<dbReference type="GO" id="GO:0005634">
    <property type="term" value="C:nucleus"/>
    <property type="evidence" value="ECO:0007669"/>
    <property type="project" value="TreeGrafter"/>
</dbReference>
<feature type="binding site" evidence="6">
    <location>
        <begin position="151"/>
        <end position="152"/>
    </location>
    <ligand>
        <name>S-adenosyl-L-methionine</name>
        <dbReference type="ChEBI" id="CHEBI:59789"/>
    </ligand>
</feature>